<sequence>MFLVHDIFKIEKKRNEFILFLLVTCLINYSSWGQTESYSVRSAPFSSNKYDEFSPVYYKDGIVFCSNRKNDVFITYSTPKKKELFNIYYIELGDSVSWENSGILSKNLMTNFNDGPVTFNKDGNVIYYSRNNKV</sequence>
<dbReference type="InterPro" id="IPR011659">
    <property type="entry name" value="WD40"/>
</dbReference>
<feature type="non-terminal residue" evidence="1">
    <location>
        <position position="134"/>
    </location>
</feature>
<evidence type="ECO:0000313" key="1">
    <source>
        <dbReference type="EMBL" id="GAI61195.1"/>
    </source>
</evidence>
<reference evidence="1" key="1">
    <citation type="journal article" date="2014" name="Front. Microbiol.">
        <title>High frequency of phylogenetically diverse reductive dehalogenase-homologous genes in deep subseafloor sedimentary metagenomes.</title>
        <authorList>
            <person name="Kawai M."/>
            <person name="Futagami T."/>
            <person name="Toyoda A."/>
            <person name="Takaki Y."/>
            <person name="Nishi S."/>
            <person name="Hori S."/>
            <person name="Arai W."/>
            <person name="Tsubouchi T."/>
            <person name="Morono Y."/>
            <person name="Uchiyama I."/>
            <person name="Ito T."/>
            <person name="Fujiyama A."/>
            <person name="Inagaki F."/>
            <person name="Takami H."/>
        </authorList>
    </citation>
    <scope>NUCLEOTIDE SEQUENCE</scope>
    <source>
        <strain evidence="1">Expedition CK06-06</strain>
    </source>
</reference>
<dbReference type="EMBL" id="BARW01004252">
    <property type="protein sequence ID" value="GAI61195.1"/>
    <property type="molecule type" value="Genomic_DNA"/>
</dbReference>
<comment type="caution">
    <text evidence="1">The sequence shown here is derived from an EMBL/GenBank/DDBJ whole genome shotgun (WGS) entry which is preliminary data.</text>
</comment>
<proteinExistence type="predicted"/>
<accession>X1RDG1</accession>
<dbReference type="Pfam" id="PF07676">
    <property type="entry name" value="PD40"/>
    <property type="match status" value="1"/>
</dbReference>
<gene>
    <name evidence="1" type="ORF">S12H4_10108</name>
</gene>
<protein>
    <submittedName>
        <fullName evidence="1">Uncharacterized protein</fullName>
    </submittedName>
</protein>
<dbReference type="AlphaFoldDB" id="X1RDG1"/>
<organism evidence="1">
    <name type="scientific">marine sediment metagenome</name>
    <dbReference type="NCBI Taxonomy" id="412755"/>
    <lineage>
        <taxon>unclassified sequences</taxon>
        <taxon>metagenomes</taxon>
        <taxon>ecological metagenomes</taxon>
    </lineage>
</organism>
<name>X1RDG1_9ZZZZ</name>